<organism evidence="2 3">
    <name type="scientific">Pleodorina starrii</name>
    <dbReference type="NCBI Taxonomy" id="330485"/>
    <lineage>
        <taxon>Eukaryota</taxon>
        <taxon>Viridiplantae</taxon>
        <taxon>Chlorophyta</taxon>
        <taxon>core chlorophytes</taxon>
        <taxon>Chlorophyceae</taxon>
        <taxon>CS clade</taxon>
        <taxon>Chlamydomonadales</taxon>
        <taxon>Volvocaceae</taxon>
        <taxon>Pleodorina</taxon>
    </lineage>
</organism>
<dbReference type="EMBL" id="BRXU01000002">
    <property type="protein sequence ID" value="GLC49718.1"/>
    <property type="molecule type" value="Genomic_DNA"/>
</dbReference>
<feature type="compositionally biased region" description="Polar residues" evidence="1">
    <location>
        <begin position="1202"/>
        <end position="1212"/>
    </location>
</feature>
<sequence length="1239" mass="128621">MPSSDPDQKSWAEDVIGTLLEQLAEWLPHAAKHSRVRVLDLIVSLLRGLLDDTALEEKHRAAIGEALHEHLADKEEKVRQMVIIAMYKLDFLANDGSDDPFVTELVAELTEALHSDISQDVRVELVARLPLDKSTLAELLRHQSDRAAKVAAAVYSRVACDVRMALPTMPGGVAASPEQRRSLLWYGLLEPRPEVRKAALGLLEQWYTEDAAKDVVALIEAVSPQANPELCRLILEQLMALQLWDPQAWLEAETAAERSLKDLVVAVDLLEQQAQQQQQSGAAGVGVGSGPNGGAAWMAGLSPATAFVWVFAARKVEEVATDSGRAAAEKVAAVVAQVEASAGAQAEMVLEAFLPTAQQMAKLCLLAAQAGPSHRYIAAQLLELASLSYMNWVDASSREAAEGTLWELITRCAGPGGAEPGARVVSEAPLPAGSRAWEAAVLRFAAAVYGGDGPGLVHGVLPLVLSLAGQDAGAGPSNRGAAEEAAGGALLQALTYLHLLMATAGPGVPPSASAPAPQEPAAAGGSGGDGARPNRSLAQAVESLAWTASGHSSPAIRAAAVRCYVELCLRDGGLAQLPRAVAMLLPMLPACHGSAGTSAYAAAAAAVDYDDEEDRDFAAQQQLPRRVALQGLMDLALTWGEPTLTAELRKAAAAVAGRQRVEAVTARLATLGMDVDAAAAEEGLQEQAAAAAAAAVTGPAAQGVVPILLRLTEGVAKRMQGSDGHVAARGVVADALLGSARLVHGWSFQQRVGKRLRHQAVTAMQASLQPRLAEQLLTRLLLARFSPSLDSEPWLRSQLSAFFKSFQEAASAPGDEGAVHRRMLAGSFLHAARCAMALPAPAGAPATARGCAAPALMEFAGELLASGAAAAIAASRDAAEDEGEEVLSASGEDPAAAAAAANTAAAAAAAAPDPVVWLCELVLEEVVRLGSPGSASLDTGEGRVRAYAAELCKTPMRLLPGLPTGSSPSSPSLRNIIRRLAFLGRRAVLAAGESLVKTVVPDTAFKKLKEFVAELEEQQYVKTAPLNEADAKAAVEALRAHLKDRLDELPSLEDVTADLEPDDEWDALTADVSQATTGAGAGVGVDQRAGAKKRGAGAKAGAAKARGGATTRTRSTTGRAASTTTASARRSDTRNRPDADMDTDDTDDDNDNNDTDHDNDSHADGDDSDSDGGGGRRRAGSAAPKAPKAPKAPARTARPAASQDTMTLSDSGSQRRSTRAAAAKASVKLEALRTRGGGN</sequence>
<dbReference type="PANTHER" id="PTHR14418:SF5">
    <property type="entry name" value="CONDENSIN COMPLEX SUBUNIT 3"/>
    <property type="match status" value="1"/>
</dbReference>
<dbReference type="SUPFAM" id="SSF48371">
    <property type="entry name" value="ARM repeat"/>
    <property type="match status" value="1"/>
</dbReference>
<feature type="compositionally biased region" description="Basic and acidic residues" evidence="1">
    <location>
        <begin position="1154"/>
        <end position="1165"/>
    </location>
</feature>
<dbReference type="InterPro" id="IPR016024">
    <property type="entry name" value="ARM-type_fold"/>
</dbReference>
<evidence type="ECO:0000313" key="3">
    <source>
        <dbReference type="Proteomes" id="UP001165080"/>
    </source>
</evidence>
<name>A0A9W6BDG6_9CHLO</name>
<evidence type="ECO:0008006" key="4">
    <source>
        <dbReference type="Google" id="ProtNLM"/>
    </source>
</evidence>
<protein>
    <recommendedName>
        <fullName evidence="4">Condensin complex subunit 3</fullName>
    </recommendedName>
</protein>
<feature type="compositionally biased region" description="Low complexity" evidence="1">
    <location>
        <begin position="507"/>
        <end position="523"/>
    </location>
</feature>
<feature type="compositionally biased region" description="Low complexity" evidence="1">
    <location>
        <begin position="1180"/>
        <end position="1201"/>
    </location>
</feature>
<feature type="compositionally biased region" description="Acidic residues" evidence="1">
    <location>
        <begin position="1140"/>
        <end position="1153"/>
    </location>
</feature>
<evidence type="ECO:0000256" key="1">
    <source>
        <dbReference type="SAM" id="MobiDB-lite"/>
    </source>
</evidence>
<dbReference type="InterPro" id="IPR027165">
    <property type="entry name" value="CND3"/>
</dbReference>
<proteinExistence type="predicted"/>
<keyword evidence="3" id="KW-1185">Reference proteome</keyword>
<feature type="compositionally biased region" description="Low complexity" evidence="1">
    <location>
        <begin position="1097"/>
        <end position="1128"/>
    </location>
</feature>
<gene>
    <name evidence="2" type="primary">PLEST004791</name>
    <name evidence="2" type="ORF">PLESTB_000279300</name>
</gene>
<dbReference type="AlphaFoldDB" id="A0A9W6BDG6"/>
<dbReference type="GO" id="GO:0000793">
    <property type="term" value="C:condensed chromosome"/>
    <property type="evidence" value="ECO:0007669"/>
    <property type="project" value="TreeGrafter"/>
</dbReference>
<dbReference type="GO" id="GO:0007076">
    <property type="term" value="P:mitotic chromosome condensation"/>
    <property type="evidence" value="ECO:0007669"/>
    <property type="project" value="InterPro"/>
</dbReference>
<dbReference type="Proteomes" id="UP001165080">
    <property type="component" value="Unassembled WGS sequence"/>
</dbReference>
<comment type="caution">
    <text evidence="2">The sequence shown here is derived from an EMBL/GenBank/DDBJ whole genome shotgun (WGS) entry which is preliminary data.</text>
</comment>
<accession>A0A9W6BDG6</accession>
<feature type="region of interest" description="Disordered" evidence="1">
    <location>
        <begin position="1078"/>
        <end position="1239"/>
    </location>
</feature>
<evidence type="ECO:0000313" key="2">
    <source>
        <dbReference type="EMBL" id="GLC49718.1"/>
    </source>
</evidence>
<dbReference type="GO" id="GO:0000796">
    <property type="term" value="C:condensin complex"/>
    <property type="evidence" value="ECO:0007669"/>
    <property type="project" value="InterPro"/>
</dbReference>
<feature type="compositionally biased region" description="Basic and acidic residues" evidence="1">
    <location>
        <begin position="1129"/>
        <end position="1139"/>
    </location>
</feature>
<feature type="region of interest" description="Disordered" evidence="1">
    <location>
        <begin position="507"/>
        <end position="534"/>
    </location>
</feature>
<dbReference type="PANTHER" id="PTHR14418">
    <property type="entry name" value="CONDENSIN COMPLEX SUBUNIT 3-RELATED"/>
    <property type="match status" value="1"/>
</dbReference>
<reference evidence="2 3" key="1">
    <citation type="journal article" date="2023" name="Commun. Biol.">
        <title>Reorganization of the ancestral sex-determining regions during the evolution of trioecy in Pleodorina starrii.</title>
        <authorList>
            <person name="Takahashi K."/>
            <person name="Suzuki S."/>
            <person name="Kawai-Toyooka H."/>
            <person name="Yamamoto K."/>
            <person name="Hamaji T."/>
            <person name="Ootsuki R."/>
            <person name="Yamaguchi H."/>
            <person name="Kawachi M."/>
            <person name="Higashiyama T."/>
            <person name="Nozaki H."/>
        </authorList>
    </citation>
    <scope>NUCLEOTIDE SEQUENCE [LARGE SCALE GENOMIC DNA]</scope>
    <source>
        <strain evidence="2 3">NIES-4479</strain>
    </source>
</reference>